<comment type="caution">
    <text evidence="18">The sequence shown here is derived from an EMBL/GenBank/DDBJ whole genome shotgun (WGS) entry which is preliminary data.</text>
</comment>
<evidence type="ECO:0000259" key="17">
    <source>
        <dbReference type="PROSITE" id="PS51186"/>
    </source>
</evidence>
<gene>
    <name evidence="18" type="ORF">BaRGS_00005935</name>
</gene>
<comment type="catalytic activity">
    <reaction evidence="12">
        <text>N-terminal L-seryl-[histone H2A] + acetyl-CoA = N-terminal N(alpha)-acetyl-L-seryl-[histone H2A] + CoA + H(+)</text>
        <dbReference type="Rhea" id="RHEA:50600"/>
        <dbReference type="Rhea" id="RHEA-COMP:12742"/>
        <dbReference type="Rhea" id="RHEA-COMP:12744"/>
        <dbReference type="ChEBI" id="CHEBI:15378"/>
        <dbReference type="ChEBI" id="CHEBI:57287"/>
        <dbReference type="ChEBI" id="CHEBI:57288"/>
        <dbReference type="ChEBI" id="CHEBI:64738"/>
        <dbReference type="ChEBI" id="CHEBI:83690"/>
        <dbReference type="EC" id="2.3.1.257"/>
    </reaction>
</comment>
<keyword evidence="7" id="KW-0808">Transferase</keyword>
<evidence type="ECO:0000256" key="5">
    <source>
        <dbReference type="ARBA" id="ARBA00015043"/>
    </source>
</evidence>
<dbReference type="InterPro" id="IPR016181">
    <property type="entry name" value="Acyl_CoA_acyltransferase"/>
</dbReference>
<dbReference type="GO" id="GO:1990189">
    <property type="term" value="F:protein N-terminal-serine acetyltransferase activity"/>
    <property type="evidence" value="ECO:0007669"/>
    <property type="project" value="UniProtKB-EC"/>
</dbReference>
<evidence type="ECO:0000313" key="19">
    <source>
        <dbReference type="Proteomes" id="UP001519460"/>
    </source>
</evidence>
<dbReference type="AlphaFoldDB" id="A0ABD0LSW2"/>
<reference evidence="18 19" key="1">
    <citation type="journal article" date="2023" name="Sci. Data">
        <title>Genome assembly of the Korean intertidal mud-creeper Batillaria attramentaria.</title>
        <authorList>
            <person name="Patra A.K."/>
            <person name="Ho P.T."/>
            <person name="Jun S."/>
            <person name="Lee S.J."/>
            <person name="Kim Y."/>
            <person name="Won Y.J."/>
        </authorList>
    </citation>
    <scope>NUCLEOTIDE SEQUENCE [LARGE SCALE GENOMIC DNA]</scope>
    <source>
        <strain evidence="18">Wonlab-2016</strain>
    </source>
</reference>
<keyword evidence="9" id="KW-0539">Nucleus</keyword>
<dbReference type="InterPro" id="IPR039949">
    <property type="entry name" value="NAA40"/>
</dbReference>
<dbReference type="GO" id="GO:0005634">
    <property type="term" value="C:nucleus"/>
    <property type="evidence" value="ECO:0007669"/>
    <property type="project" value="UniProtKB-SubCell"/>
</dbReference>
<dbReference type="Proteomes" id="UP001519460">
    <property type="component" value="Unassembled WGS sequence"/>
</dbReference>
<proteinExistence type="inferred from homology"/>
<feature type="compositionally biased region" description="Polar residues" evidence="16">
    <location>
        <begin position="273"/>
        <end position="283"/>
    </location>
</feature>
<dbReference type="PANTHER" id="PTHR20531:SF1">
    <property type="entry name" value="N-ALPHA-ACETYLTRANSFERASE 40"/>
    <property type="match status" value="1"/>
</dbReference>
<evidence type="ECO:0000256" key="13">
    <source>
        <dbReference type="ARBA" id="ARBA00049524"/>
    </source>
</evidence>
<dbReference type="GO" id="GO:0005737">
    <property type="term" value="C:cytoplasm"/>
    <property type="evidence" value="ECO:0007669"/>
    <property type="project" value="UniProtKB-SubCell"/>
</dbReference>
<evidence type="ECO:0000256" key="8">
    <source>
        <dbReference type="ARBA" id="ARBA00022707"/>
    </source>
</evidence>
<evidence type="ECO:0000256" key="11">
    <source>
        <dbReference type="ARBA" id="ARBA00023315"/>
    </source>
</evidence>
<feature type="region of interest" description="Disordered" evidence="16">
    <location>
        <begin position="264"/>
        <end position="283"/>
    </location>
</feature>
<dbReference type="InterPro" id="IPR000182">
    <property type="entry name" value="GNAT_dom"/>
</dbReference>
<evidence type="ECO:0000313" key="18">
    <source>
        <dbReference type="EMBL" id="KAK7502685.1"/>
    </source>
</evidence>
<dbReference type="EMBL" id="JACVVK020000024">
    <property type="protein sequence ID" value="KAK7502685.1"/>
    <property type="molecule type" value="Genomic_DNA"/>
</dbReference>
<accession>A0ABD0LSW2</accession>
<dbReference type="Gene3D" id="3.40.630.30">
    <property type="match status" value="1"/>
</dbReference>
<organism evidence="18 19">
    <name type="scientific">Batillaria attramentaria</name>
    <dbReference type="NCBI Taxonomy" id="370345"/>
    <lineage>
        <taxon>Eukaryota</taxon>
        <taxon>Metazoa</taxon>
        <taxon>Spiralia</taxon>
        <taxon>Lophotrochozoa</taxon>
        <taxon>Mollusca</taxon>
        <taxon>Gastropoda</taxon>
        <taxon>Caenogastropoda</taxon>
        <taxon>Sorbeoconcha</taxon>
        <taxon>Cerithioidea</taxon>
        <taxon>Batillariidae</taxon>
        <taxon>Batillaria</taxon>
    </lineage>
</organism>
<dbReference type="SUPFAM" id="SSF55729">
    <property type="entry name" value="Acyl-CoA N-acyltransferases (Nat)"/>
    <property type="match status" value="1"/>
</dbReference>
<keyword evidence="6" id="KW-0963">Cytoplasm</keyword>
<name>A0ABD0LSW2_9CAEN</name>
<keyword evidence="19" id="KW-1185">Reference proteome</keyword>
<feature type="domain" description="N-acetyltransferase" evidence="17">
    <location>
        <begin position="103"/>
        <end position="264"/>
    </location>
</feature>
<sequence length="283" mass="33280">MRHRETGWLSFFYFYYRNNLPFLALSGKRCEVVIHQTEHIVRHKEVMGRKSAKSKEKKQKRKEESAKLAASIQKVADANAVEDPLAPFAAFRKYDRNGLCVTLDTRRVEDCERDTVEWAFNLTKDNMQTLYEESDWGWNDRDKREEMTDSRAWYLVAKDQEGKPVAFIHFRFDMEEDEEVLYCYEIQLEKAVRRKGLGKFMMQILELMAHRYGMRKVMLTSFKHNPDGQDFFRKKLKYEIDESSPEASLYEEDFTYVILSKTIPQKSPAKANGATSKAENGTS</sequence>
<comment type="similarity">
    <text evidence="3">Belongs to the acetyltransferase family. NAA40 subfamily.</text>
</comment>
<dbReference type="CDD" id="cd04301">
    <property type="entry name" value="NAT_SF"/>
    <property type="match status" value="1"/>
</dbReference>
<evidence type="ECO:0000256" key="3">
    <source>
        <dbReference type="ARBA" id="ARBA00008870"/>
    </source>
</evidence>
<evidence type="ECO:0000256" key="1">
    <source>
        <dbReference type="ARBA" id="ARBA00004123"/>
    </source>
</evidence>
<dbReference type="PANTHER" id="PTHR20531">
    <property type="entry name" value="N-ALPHA-ACETYLTRANSFERASE 40"/>
    <property type="match status" value="1"/>
</dbReference>
<comment type="catalytic activity">
    <reaction evidence="13">
        <text>N-terminal L-seryl-[histone H4] + acetyl-CoA = N-terminal N(alpha)-acetyl-L-seryl-[histone H4] + CoA + H(+)</text>
        <dbReference type="Rhea" id="RHEA:50596"/>
        <dbReference type="Rhea" id="RHEA-COMP:12740"/>
        <dbReference type="Rhea" id="RHEA-COMP:12743"/>
        <dbReference type="ChEBI" id="CHEBI:15378"/>
        <dbReference type="ChEBI" id="CHEBI:57287"/>
        <dbReference type="ChEBI" id="CHEBI:57288"/>
        <dbReference type="ChEBI" id="CHEBI:64738"/>
        <dbReference type="ChEBI" id="CHEBI:83690"/>
        <dbReference type="EC" id="2.3.1.257"/>
    </reaction>
</comment>
<evidence type="ECO:0000256" key="7">
    <source>
        <dbReference type="ARBA" id="ARBA00022679"/>
    </source>
</evidence>
<evidence type="ECO:0000256" key="4">
    <source>
        <dbReference type="ARBA" id="ARBA00012950"/>
    </source>
</evidence>
<dbReference type="EC" id="2.3.1.257" evidence="4"/>
<evidence type="ECO:0000256" key="6">
    <source>
        <dbReference type="ARBA" id="ARBA00022490"/>
    </source>
</evidence>
<evidence type="ECO:0000256" key="14">
    <source>
        <dbReference type="ARBA" id="ARBA00079213"/>
    </source>
</evidence>
<evidence type="ECO:0000256" key="2">
    <source>
        <dbReference type="ARBA" id="ARBA00004496"/>
    </source>
</evidence>
<evidence type="ECO:0000256" key="15">
    <source>
        <dbReference type="ARBA" id="ARBA00082154"/>
    </source>
</evidence>
<evidence type="ECO:0000256" key="16">
    <source>
        <dbReference type="SAM" id="MobiDB-lite"/>
    </source>
</evidence>
<evidence type="ECO:0000256" key="12">
    <source>
        <dbReference type="ARBA" id="ARBA00047821"/>
    </source>
</evidence>
<dbReference type="FunFam" id="3.40.630.30:FF:000033">
    <property type="entry name" value="N-alpha-acetyltransferase 40 isoform X1"/>
    <property type="match status" value="1"/>
</dbReference>
<dbReference type="Pfam" id="PF00583">
    <property type="entry name" value="Acetyltransf_1"/>
    <property type="match status" value="1"/>
</dbReference>
<dbReference type="PROSITE" id="PS51186">
    <property type="entry name" value="GNAT"/>
    <property type="match status" value="1"/>
</dbReference>
<comment type="subcellular location">
    <subcellularLocation>
        <location evidence="2">Cytoplasm</location>
    </subcellularLocation>
    <subcellularLocation>
        <location evidence="1">Nucleus</location>
    </subcellularLocation>
</comment>
<keyword evidence="11" id="KW-0012">Acyltransferase</keyword>
<protein>
    <recommendedName>
        <fullName evidence="5">N-alpha-acetyltransferase 40</fullName>
        <ecNumber evidence="4">2.3.1.257</ecNumber>
    </recommendedName>
    <alternativeName>
        <fullName evidence="14">N-acetyltransferase 11</fullName>
    </alternativeName>
    <alternativeName>
        <fullName evidence="15">N-alpha-acetyltransferase D</fullName>
    </alternativeName>
</protein>
<evidence type="ECO:0000256" key="9">
    <source>
        <dbReference type="ARBA" id="ARBA00023242"/>
    </source>
</evidence>
<evidence type="ECO:0000256" key="10">
    <source>
        <dbReference type="ARBA" id="ARBA00023288"/>
    </source>
</evidence>
<keyword evidence="8" id="KW-0519">Myristate</keyword>
<keyword evidence="10" id="KW-0449">Lipoprotein</keyword>